<dbReference type="PANTHER" id="PTHR31297">
    <property type="entry name" value="GLUCAN ENDO-1,6-BETA-GLUCOSIDASE B"/>
    <property type="match status" value="1"/>
</dbReference>
<organism evidence="6 7">
    <name type="scientific">Antrodiella citrinella</name>
    <dbReference type="NCBI Taxonomy" id="2447956"/>
    <lineage>
        <taxon>Eukaryota</taxon>
        <taxon>Fungi</taxon>
        <taxon>Dikarya</taxon>
        <taxon>Basidiomycota</taxon>
        <taxon>Agaricomycotina</taxon>
        <taxon>Agaricomycetes</taxon>
        <taxon>Polyporales</taxon>
        <taxon>Steccherinaceae</taxon>
        <taxon>Antrodiella</taxon>
    </lineage>
</organism>
<protein>
    <recommendedName>
        <fullName evidence="5">Glycoside hydrolase family 5 domain-containing protein</fullName>
    </recommendedName>
</protein>
<dbReference type="GO" id="GO:0009986">
    <property type="term" value="C:cell surface"/>
    <property type="evidence" value="ECO:0007669"/>
    <property type="project" value="TreeGrafter"/>
</dbReference>
<dbReference type="AlphaFoldDB" id="A0A4S4MW22"/>
<dbReference type="GO" id="GO:0009251">
    <property type="term" value="P:glucan catabolic process"/>
    <property type="evidence" value="ECO:0007669"/>
    <property type="project" value="TreeGrafter"/>
</dbReference>
<dbReference type="InterPro" id="IPR001547">
    <property type="entry name" value="Glyco_hydro_5"/>
</dbReference>
<sequence length="356" mass="39942">MGQMLDNDTVLDILQAHWSTWITEDDFQAMAAAGLNHVRIQLGYWSVPITSSNTNFTTSVDPYVPGAWPYFLQALNWAKTYGVNVIVDIHGAPGSQNGFDNSGQRTGNPTWGNDDTTVNRTLDIIKFVVENAGGLIDVMELLNEPAGYRAGIPDVLRGFWQDGYDVVRAAVGNGTQVMIGDGFLGVESWEDYLTYPSAEGVFMDYHEYQIFNFDQIDLSQQDHINLSCQVLTELQTYEQSNLFTIIGEWSNAITDCAKWLNGRGVGARWDGSWQPGQQVFGSCDGYTGSMANFSSSYKTFLRQYWESQVSIGEAIHGWIFWTWKAENADDWSYQKGLEGGWIPQDPTDRQYPNLCS</sequence>
<dbReference type="GO" id="GO:0008422">
    <property type="term" value="F:beta-glucosidase activity"/>
    <property type="evidence" value="ECO:0007669"/>
    <property type="project" value="TreeGrafter"/>
</dbReference>
<evidence type="ECO:0000259" key="5">
    <source>
        <dbReference type="Pfam" id="PF00150"/>
    </source>
</evidence>
<name>A0A4S4MW22_9APHY</name>
<dbReference type="Proteomes" id="UP000308730">
    <property type="component" value="Unassembled WGS sequence"/>
</dbReference>
<dbReference type="GO" id="GO:0005576">
    <property type="term" value="C:extracellular region"/>
    <property type="evidence" value="ECO:0007669"/>
    <property type="project" value="TreeGrafter"/>
</dbReference>
<comment type="caution">
    <text evidence="6">The sequence shown here is derived from an EMBL/GenBank/DDBJ whole genome shotgun (WGS) entry which is preliminary data.</text>
</comment>
<feature type="domain" description="Glycoside hydrolase family 5" evidence="5">
    <location>
        <begin position="14"/>
        <end position="250"/>
    </location>
</feature>
<dbReference type="SUPFAM" id="SSF51445">
    <property type="entry name" value="(Trans)glycosidases"/>
    <property type="match status" value="1"/>
</dbReference>
<dbReference type="PANTHER" id="PTHR31297:SF42">
    <property type="entry name" value="GLYCOSIDE HYDROLASE FAMILY 5 DOMAIN-CONTAINING PROTEIN"/>
    <property type="match status" value="1"/>
</dbReference>
<keyword evidence="3 4" id="KW-0326">Glycosidase</keyword>
<reference evidence="6 7" key="1">
    <citation type="submission" date="2019-02" db="EMBL/GenBank/DDBJ databases">
        <title>Genome sequencing of the rare red list fungi Antrodiella citrinella (Flaviporus citrinellus).</title>
        <authorList>
            <person name="Buettner E."/>
            <person name="Kellner H."/>
        </authorList>
    </citation>
    <scope>NUCLEOTIDE SEQUENCE [LARGE SCALE GENOMIC DNA]</scope>
    <source>
        <strain evidence="6 7">DSM 108506</strain>
    </source>
</reference>
<gene>
    <name evidence="6" type="ORF">EUX98_g4577</name>
</gene>
<comment type="similarity">
    <text evidence="1 4">Belongs to the glycosyl hydrolase 5 (cellulase A) family.</text>
</comment>
<dbReference type="InterPro" id="IPR017853">
    <property type="entry name" value="GH"/>
</dbReference>
<dbReference type="Pfam" id="PF00150">
    <property type="entry name" value="Cellulase"/>
    <property type="match status" value="1"/>
</dbReference>
<keyword evidence="2 4" id="KW-0378">Hydrolase</keyword>
<dbReference type="Gene3D" id="3.20.20.80">
    <property type="entry name" value="Glycosidases"/>
    <property type="match status" value="1"/>
</dbReference>
<dbReference type="InterPro" id="IPR050386">
    <property type="entry name" value="Glycosyl_hydrolase_5"/>
</dbReference>
<dbReference type="EMBL" id="SGPM01000116">
    <property type="protein sequence ID" value="THH29598.1"/>
    <property type="molecule type" value="Genomic_DNA"/>
</dbReference>
<evidence type="ECO:0000256" key="2">
    <source>
        <dbReference type="ARBA" id="ARBA00022801"/>
    </source>
</evidence>
<evidence type="ECO:0000313" key="6">
    <source>
        <dbReference type="EMBL" id="THH29598.1"/>
    </source>
</evidence>
<accession>A0A4S4MW22</accession>
<evidence type="ECO:0000313" key="7">
    <source>
        <dbReference type="Proteomes" id="UP000308730"/>
    </source>
</evidence>
<evidence type="ECO:0000256" key="1">
    <source>
        <dbReference type="ARBA" id="ARBA00005641"/>
    </source>
</evidence>
<evidence type="ECO:0000256" key="3">
    <source>
        <dbReference type="ARBA" id="ARBA00023295"/>
    </source>
</evidence>
<keyword evidence="7" id="KW-1185">Reference proteome</keyword>
<proteinExistence type="inferred from homology"/>
<dbReference type="OrthoDB" id="62120at2759"/>
<evidence type="ECO:0000256" key="4">
    <source>
        <dbReference type="RuleBase" id="RU361153"/>
    </source>
</evidence>